<evidence type="ECO:0000313" key="2">
    <source>
        <dbReference type="EMBL" id="SVA97281.1"/>
    </source>
</evidence>
<accession>A0A382A7S2</accession>
<organism evidence="2">
    <name type="scientific">marine metagenome</name>
    <dbReference type="NCBI Taxonomy" id="408172"/>
    <lineage>
        <taxon>unclassified sequences</taxon>
        <taxon>metagenomes</taxon>
        <taxon>ecological metagenomes</taxon>
    </lineage>
</organism>
<dbReference type="AlphaFoldDB" id="A0A382A7S2"/>
<feature type="region of interest" description="Disordered" evidence="1">
    <location>
        <begin position="158"/>
        <end position="180"/>
    </location>
</feature>
<feature type="non-terminal residue" evidence="2">
    <location>
        <position position="702"/>
    </location>
</feature>
<proteinExistence type="predicted"/>
<gene>
    <name evidence="2" type="ORF">METZ01_LOCUS150135</name>
</gene>
<sequence>MKMLNRYKKVFRKVLLVSLLAPMALFGGSYDFQMGDMVLVNVDELNGADRWSMEFFVFYHGESWQTEQVYFERYPDPNSEDADIYLRSFYDQSSGNPDVVFQLHAEPYTTGAEPLELRLPPADVMANGFNWVYVEYNGTDLSIYFNGTIMKDAHKQAGGTLHSSSEPFEFGSRSQGAGGEESAYTMDEVHFMLDTRPTGGSFQPPNQRYDPMEHTVMLWHFDETGGNQIIDESSHENDGNIDGNGAWETQDAFTGGGGGPGPGMSNTIEVKVILNQSVGTGMLDVAVWFPGLNWDDPPSMSERRSENSPSPSQGWMLSFTDPAIGPNTGPYKVDAIFDLNENGSWDQGEPQMGMDQLFVDNQGYTKVELDIGAGGGGGESRIEIVGMSPPSASNEGEDALVSVEIQTDAGTQSAEFKYMIGGSTSLRSIDLTGSSDGGWHMTYDWEGTIPGSDMTNKGLVGYFSVQDFSGKTLESDPMFIQVTFDEIPIGSTGPEVYRMISAPGLLDNKSSAIDAMVATLVANEQSDDATEWRTFRWNGSDYNESGYASMNPGEAYWIITLGSHVLTGGSGKSTDLSDPVSISLRSGWTQVGSPYNFTPNSYVYEAGAVEPSFYRYSGSGYSTTTTMSPGDGYWVYAYSATSMDVGFKRNTLLAREAVNEPFDWKGNIIARVNGVDDTENIFGVMPDASEIWDVADRHEPPV</sequence>
<reference evidence="2" key="1">
    <citation type="submission" date="2018-05" db="EMBL/GenBank/DDBJ databases">
        <authorList>
            <person name="Lanie J.A."/>
            <person name="Ng W.-L."/>
            <person name="Kazmierczak K.M."/>
            <person name="Andrzejewski T.M."/>
            <person name="Davidsen T.M."/>
            <person name="Wayne K.J."/>
            <person name="Tettelin H."/>
            <person name="Glass J.I."/>
            <person name="Rusch D."/>
            <person name="Podicherti R."/>
            <person name="Tsui H.-C.T."/>
            <person name="Winkler M.E."/>
        </authorList>
    </citation>
    <scope>NUCLEOTIDE SEQUENCE</scope>
</reference>
<evidence type="ECO:0000256" key="1">
    <source>
        <dbReference type="SAM" id="MobiDB-lite"/>
    </source>
</evidence>
<dbReference type="EMBL" id="UINC01024165">
    <property type="protein sequence ID" value="SVA97281.1"/>
    <property type="molecule type" value="Genomic_DNA"/>
</dbReference>
<name>A0A382A7S2_9ZZZZ</name>
<protein>
    <submittedName>
        <fullName evidence="2">Uncharacterized protein</fullName>
    </submittedName>
</protein>